<dbReference type="Proteomes" id="UP000550707">
    <property type="component" value="Unassembled WGS sequence"/>
</dbReference>
<comment type="caution">
    <text evidence="2">The sequence shown here is derived from an EMBL/GenBank/DDBJ whole genome shotgun (WGS) entry which is preliminary data.</text>
</comment>
<keyword evidence="3" id="KW-1185">Reference proteome</keyword>
<proteinExistence type="predicted"/>
<gene>
    <name evidence="2" type="ORF">HJG59_015097</name>
</gene>
<organism evidence="2 3">
    <name type="scientific">Molossus molossus</name>
    <name type="common">Pallas' mastiff bat</name>
    <name type="synonym">Vespertilio molossus</name>
    <dbReference type="NCBI Taxonomy" id="27622"/>
    <lineage>
        <taxon>Eukaryota</taxon>
        <taxon>Metazoa</taxon>
        <taxon>Chordata</taxon>
        <taxon>Craniata</taxon>
        <taxon>Vertebrata</taxon>
        <taxon>Euteleostomi</taxon>
        <taxon>Mammalia</taxon>
        <taxon>Eutheria</taxon>
        <taxon>Laurasiatheria</taxon>
        <taxon>Chiroptera</taxon>
        <taxon>Yangochiroptera</taxon>
        <taxon>Molossidae</taxon>
        <taxon>Molossus</taxon>
    </lineage>
</organism>
<reference evidence="2 3" key="1">
    <citation type="journal article" date="2020" name="Nature">
        <title>Six reference-quality genomes reveal evolution of bat adaptations.</title>
        <authorList>
            <person name="Jebb D."/>
            <person name="Huang Z."/>
            <person name="Pippel M."/>
            <person name="Hughes G.M."/>
            <person name="Lavrichenko K."/>
            <person name="Devanna P."/>
            <person name="Winkler S."/>
            <person name="Jermiin L.S."/>
            <person name="Skirmuntt E.C."/>
            <person name="Katzourakis A."/>
            <person name="Burkitt-Gray L."/>
            <person name="Ray D.A."/>
            <person name="Sullivan K.A.M."/>
            <person name="Roscito J.G."/>
            <person name="Kirilenko B.M."/>
            <person name="Davalos L.M."/>
            <person name="Corthals A.P."/>
            <person name="Power M.L."/>
            <person name="Jones G."/>
            <person name="Ransome R.D."/>
            <person name="Dechmann D.K.N."/>
            <person name="Locatelli A.G."/>
            <person name="Puechmaille S.J."/>
            <person name="Fedrigo O."/>
            <person name="Jarvis E.D."/>
            <person name="Hiller M."/>
            <person name="Vernes S.C."/>
            <person name="Myers E.W."/>
            <person name="Teeling E.C."/>
        </authorList>
    </citation>
    <scope>NUCLEOTIDE SEQUENCE [LARGE SCALE GENOMIC DNA]</scope>
    <source>
        <strain evidence="2">MMolMol1</strain>
        <tissue evidence="2">Muscle</tissue>
    </source>
</reference>
<evidence type="ECO:0000313" key="2">
    <source>
        <dbReference type="EMBL" id="KAF6490743.1"/>
    </source>
</evidence>
<evidence type="ECO:0000313" key="3">
    <source>
        <dbReference type="Proteomes" id="UP000550707"/>
    </source>
</evidence>
<keyword evidence="1" id="KW-0732">Signal</keyword>
<accession>A0A7J8J1J5</accession>
<feature type="signal peptide" evidence="1">
    <location>
        <begin position="1"/>
        <end position="25"/>
    </location>
</feature>
<dbReference type="AlphaFoldDB" id="A0A7J8J1J5"/>
<dbReference type="EMBL" id="JACASF010000003">
    <property type="protein sequence ID" value="KAF6490743.1"/>
    <property type="molecule type" value="Genomic_DNA"/>
</dbReference>
<evidence type="ECO:0000256" key="1">
    <source>
        <dbReference type="SAM" id="SignalP"/>
    </source>
</evidence>
<protein>
    <submittedName>
        <fullName evidence="2">Pentraxin 4</fullName>
    </submittedName>
</protein>
<feature type="chain" id="PRO_5029851670" evidence="1">
    <location>
        <begin position="26"/>
        <end position="192"/>
    </location>
</feature>
<sequence length="192" mass="21602">MGFPGRKTLSFFLIFVPVCLHGVLSQEAGPIRQRKPFFERLRRLEEQFQRFQEVTLTHLQAIASNYNLSYNIDARFQSLAQESQSLVLAVNQSQTTVQGDLDHIKTWMRKTQRRSRKFATWALHSSSQTPPPRMWCSSAPASSQACGPCLSAAGSEQPRATWAPSSPMPPRRMITSWCCTAGTPWSLALSTL</sequence>
<name>A0A7J8J1J5_MOLMO</name>